<proteinExistence type="predicted"/>
<protein>
    <submittedName>
        <fullName evidence="2">Uncharacterized protein</fullName>
    </submittedName>
</protein>
<dbReference type="Proteomes" id="UP000501367">
    <property type="component" value="Chromosome"/>
</dbReference>
<gene>
    <name evidence="2" type="ORF">HGP31_13955</name>
</gene>
<name>A0AAE6ZV28_9PSED</name>
<dbReference type="KEGG" id="pum:HGP31_13955"/>
<dbReference type="RefSeq" id="WP_168757976.1">
    <property type="nucleotide sequence ID" value="NZ_CP044409.1"/>
</dbReference>
<dbReference type="EMBL" id="CP051487">
    <property type="protein sequence ID" value="QJC79368.1"/>
    <property type="molecule type" value="Genomic_DNA"/>
</dbReference>
<evidence type="ECO:0000313" key="3">
    <source>
        <dbReference type="Proteomes" id="UP000501367"/>
    </source>
</evidence>
<sequence>MPAKNDDAVQQVHRGARFAGKPGSYSAKNDDAVQQVHRGVWFAGKSDRRKAGLYMGKVGAP</sequence>
<dbReference type="AlphaFoldDB" id="A0AAE6ZV28"/>
<feature type="region of interest" description="Disordered" evidence="1">
    <location>
        <begin position="1"/>
        <end position="31"/>
    </location>
</feature>
<dbReference type="GeneID" id="72194694"/>
<evidence type="ECO:0000256" key="1">
    <source>
        <dbReference type="SAM" id="MobiDB-lite"/>
    </source>
</evidence>
<reference evidence="2 3" key="1">
    <citation type="submission" date="2020-04" db="EMBL/GenBank/DDBJ databases">
        <authorList>
            <person name="Yao Y."/>
            <person name="He Z."/>
        </authorList>
    </citation>
    <scope>NUCLEOTIDE SEQUENCE [LARGE SCALE GENOMIC DNA]</scope>
    <source>
        <strain evidence="2 3">CY-1</strain>
    </source>
</reference>
<organism evidence="2 3">
    <name type="scientific">Pseudomonas umsongensis</name>
    <dbReference type="NCBI Taxonomy" id="198618"/>
    <lineage>
        <taxon>Bacteria</taxon>
        <taxon>Pseudomonadati</taxon>
        <taxon>Pseudomonadota</taxon>
        <taxon>Gammaproteobacteria</taxon>
        <taxon>Pseudomonadales</taxon>
        <taxon>Pseudomonadaceae</taxon>
        <taxon>Pseudomonas</taxon>
    </lineage>
</organism>
<evidence type="ECO:0000313" key="2">
    <source>
        <dbReference type="EMBL" id="QJC79368.1"/>
    </source>
</evidence>
<accession>A0AAE6ZV28</accession>